<proteinExistence type="predicted"/>
<dbReference type="GeneID" id="68611482"/>
<dbReference type="AlphaFoldDB" id="A0AAV3UCV6"/>
<accession>A0AAV3UCV6</accession>
<gene>
    <name evidence="1" type="ORF">GCM10025751_09270</name>
</gene>
<dbReference type="RefSeq" id="WP_227775712.1">
    <property type="nucleotide sequence ID" value="NZ_BAABKX010000001.1"/>
</dbReference>
<evidence type="ECO:0000313" key="2">
    <source>
        <dbReference type="Proteomes" id="UP001501729"/>
    </source>
</evidence>
<comment type="caution">
    <text evidence="1">The sequence shown here is derived from an EMBL/GenBank/DDBJ whole genome shotgun (WGS) entry which is preliminary data.</text>
</comment>
<evidence type="ECO:0000313" key="1">
    <source>
        <dbReference type="EMBL" id="GAA5043857.1"/>
    </source>
</evidence>
<reference evidence="1 2" key="1">
    <citation type="journal article" date="2019" name="Int. J. Syst. Evol. Microbiol.">
        <title>The Global Catalogue of Microorganisms (GCM) 10K type strain sequencing project: providing services to taxonomists for standard genome sequencing and annotation.</title>
        <authorList>
            <consortium name="The Broad Institute Genomics Platform"/>
            <consortium name="The Broad Institute Genome Sequencing Center for Infectious Disease"/>
            <person name="Wu L."/>
            <person name="Ma J."/>
        </authorList>
    </citation>
    <scope>NUCLEOTIDE SEQUENCE [LARGE SCALE GENOMIC DNA]</scope>
    <source>
        <strain evidence="1 2">JCM 17504</strain>
    </source>
</reference>
<protein>
    <submittedName>
        <fullName evidence="1">Uncharacterized protein</fullName>
    </submittedName>
</protein>
<dbReference type="EMBL" id="BAABKX010000001">
    <property type="protein sequence ID" value="GAA5043857.1"/>
    <property type="molecule type" value="Genomic_DNA"/>
</dbReference>
<dbReference type="Proteomes" id="UP001501729">
    <property type="component" value="Unassembled WGS sequence"/>
</dbReference>
<keyword evidence="2" id="KW-1185">Reference proteome</keyword>
<name>A0AAV3UCV6_9EURY</name>
<sequence length="117" mass="13059">MIGVALTHFQWCPRNVFARIHAHVLAGVNLDFRDVVIRSPRLAVDGERRLFQSVKELSSVVGVDAGFGDTHVRVRDTEFIQDTDELGVYLACLGTADVVAAAEYKRVVRLLDEHPPF</sequence>
<organism evidence="1 2">
    <name type="scientific">Haladaptatus pallidirubidus</name>
    <dbReference type="NCBI Taxonomy" id="1008152"/>
    <lineage>
        <taxon>Archaea</taxon>
        <taxon>Methanobacteriati</taxon>
        <taxon>Methanobacteriota</taxon>
        <taxon>Stenosarchaea group</taxon>
        <taxon>Halobacteria</taxon>
        <taxon>Halobacteriales</taxon>
        <taxon>Haladaptataceae</taxon>
        <taxon>Haladaptatus</taxon>
    </lineage>
</organism>